<reference evidence="1" key="2">
    <citation type="journal article" date="2015" name="Data Brief">
        <title>Shoot transcriptome of the giant reed, Arundo donax.</title>
        <authorList>
            <person name="Barrero R.A."/>
            <person name="Guerrero F.D."/>
            <person name="Moolhuijzen P."/>
            <person name="Goolsby J.A."/>
            <person name="Tidwell J."/>
            <person name="Bellgard S.E."/>
            <person name="Bellgard M.I."/>
        </authorList>
    </citation>
    <scope>NUCLEOTIDE SEQUENCE</scope>
    <source>
        <tissue evidence="1">Shoot tissue taken approximately 20 cm above the soil surface</tissue>
    </source>
</reference>
<protein>
    <submittedName>
        <fullName evidence="1">Uncharacterized protein</fullName>
    </submittedName>
</protein>
<accession>A0A0A9EBL4</accession>
<reference evidence="1" key="1">
    <citation type="submission" date="2014-09" db="EMBL/GenBank/DDBJ databases">
        <authorList>
            <person name="Magalhaes I.L.F."/>
            <person name="Oliveira U."/>
            <person name="Santos F.R."/>
            <person name="Vidigal T.H.D.A."/>
            <person name="Brescovit A.D."/>
            <person name="Santos A.J."/>
        </authorList>
    </citation>
    <scope>NUCLEOTIDE SEQUENCE</scope>
    <source>
        <tissue evidence="1">Shoot tissue taken approximately 20 cm above the soil surface</tissue>
    </source>
</reference>
<name>A0A0A9EBL4_ARUDO</name>
<evidence type="ECO:0000313" key="1">
    <source>
        <dbReference type="EMBL" id="JAD93387.1"/>
    </source>
</evidence>
<sequence>MVMHALLFCLGTMERIKRERGLRRLDSDCSTAPTCDGRHDFIWTRIWAFKYSMESLSSIISNGSSLMSISYWSRPQSSN</sequence>
<dbReference type="AlphaFoldDB" id="A0A0A9EBL4"/>
<proteinExistence type="predicted"/>
<dbReference type="EMBL" id="GBRH01204508">
    <property type="protein sequence ID" value="JAD93387.1"/>
    <property type="molecule type" value="Transcribed_RNA"/>
</dbReference>
<organism evidence="1">
    <name type="scientific">Arundo donax</name>
    <name type="common">Giant reed</name>
    <name type="synonym">Donax arundinaceus</name>
    <dbReference type="NCBI Taxonomy" id="35708"/>
    <lineage>
        <taxon>Eukaryota</taxon>
        <taxon>Viridiplantae</taxon>
        <taxon>Streptophyta</taxon>
        <taxon>Embryophyta</taxon>
        <taxon>Tracheophyta</taxon>
        <taxon>Spermatophyta</taxon>
        <taxon>Magnoliopsida</taxon>
        <taxon>Liliopsida</taxon>
        <taxon>Poales</taxon>
        <taxon>Poaceae</taxon>
        <taxon>PACMAD clade</taxon>
        <taxon>Arundinoideae</taxon>
        <taxon>Arundineae</taxon>
        <taxon>Arundo</taxon>
    </lineage>
</organism>